<organism evidence="2 3">
    <name type="scientific">Methylomonas denitrificans</name>
    <dbReference type="NCBI Taxonomy" id="1538553"/>
    <lineage>
        <taxon>Bacteria</taxon>
        <taxon>Pseudomonadati</taxon>
        <taxon>Pseudomonadota</taxon>
        <taxon>Gammaproteobacteria</taxon>
        <taxon>Methylococcales</taxon>
        <taxon>Methylococcaceae</taxon>
        <taxon>Methylomonas</taxon>
    </lineage>
</organism>
<dbReference type="Proteomes" id="UP000030512">
    <property type="component" value="Chromosome"/>
</dbReference>
<dbReference type="InterPro" id="IPR052340">
    <property type="entry name" value="RNase_Y/CdgJ"/>
</dbReference>
<dbReference type="AlphaFoldDB" id="A0A140E6N1"/>
<dbReference type="SUPFAM" id="SSF109604">
    <property type="entry name" value="HD-domain/PDEase-like"/>
    <property type="match status" value="1"/>
</dbReference>
<evidence type="ECO:0000313" key="2">
    <source>
        <dbReference type="EMBL" id="AMK79055.1"/>
    </source>
</evidence>
<dbReference type="Gene3D" id="1.10.3210.10">
    <property type="entry name" value="Hypothetical protein af1432"/>
    <property type="match status" value="1"/>
</dbReference>
<dbReference type="InterPro" id="IPR003607">
    <property type="entry name" value="HD/PDEase_dom"/>
</dbReference>
<feature type="domain" description="HDOD" evidence="1">
    <location>
        <begin position="24"/>
        <end position="211"/>
    </location>
</feature>
<dbReference type="CDD" id="cd00077">
    <property type="entry name" value="HDc"/>
    <property type="match status" value="1"/>
</dbReference>
<dbReference type="RefSeq" id="WP_036278656.1">
    <property type="nucleotide sequence ID" value="NZ_CP014476.1"/>
</dbReference>
<keyword evidence="2" id="KW-0418">Kinase</keyword>
<evidence type="ECO:0000313" key="3">
    <source>
        <dbReference type="Proteomes" id="UP000030512"/>
    </source>
</evidence>
<dbReference type="OrthoDB" id="598113at2"/>
<dbReference type="PROSITE" id="PS51833">
    <property type="entry name" value="HDOD"/>
    <property type="match status" value="1"/>
</dbReference>
<accession>A0A140E6N1</accession>
<dbReference type="Pfam" id="PF08668">
    <property type="entry name" value="HDOD"/>
    <property type="match status" value="1"/>
</dbReference>
<dbReference type="KEGG" id="mdn:JT25_021645"/>
<dbReference type="STRING" id="1538553.JT25_021645"/>
<name>A0A140E6N1_9GAMM</name>
<protein>
    <submittedName>
        <fullName evidence="2">Histidine kinase</fullName>
    </submittedName>
</protein>
<dbReference type="PANTHER" id="PTHR33525:SF3">
    <property type="entry name" value="RIBONUCLEASE Y"/>
    <property type="match status" value="1"/>
</dbReference>
<proteinExistence type="predicted"/>
<reference evidence="2 3" key="1">
    <citation type="journal article" date="2015" name="Environ. Microbiol.">
        <title>Methane oxidation coupled to nitrate reduction under hypoxia by the Gammaproteobacterium Methylomonas denitrificans, sp. nov. type strain FJG1.</title>
        <authorList>
            <person name="Kits K.D."/>
            <person name="Klotz M.G."/>
            <person name="Stein L.Y."/>
        </authorList>
    </citation>
    <scope>NUCLEOTIDE SEQUENCE [LARGE SCALE GENOMIC DNA]</scope>
    <source>
        <strain evidence="2 3">FJG1</strain>
    </source>
</reference>
<gene>
    <name evidence="2" type="ORF">JT25_021645</name>
</gene>
<keyword evidence="3" id="KW-1185">Reference proteome</keyword>
<dbReference type="PANTHER" id="PTHR33525">
    <property type="match status" value="1"/>
</dbReference>
<dbReference type="EMBL" id="CP014476">
    <property type="protein sequence ID" value="AMK79055.1"/>
    <property type="molecule type" value="Genomic_DNA"/>
</dbReference>
<evidence type="ECO:0000259" key="1">
    <source>
        <dbReference type="PROSITE" id="PS51833"/>
    </source>
</evidence>
<dbReference type="InterPro" id="IPR013976">
    <property type="entry name" value="HDOD"/>
</dbReference>
<dbReference type="GO" id="GO:0016301">
    <property type="term" value="F:kinase activity"/>
    <property type="evidence" value="ECO:0007669"/>
    <property type="project" value="UniProtKB-KW"/>
</dbReference>
<sequence length="280" mass="30995">MQFKSVQDFLVHVQAELDANRLILPTLPDVAIKVRDAVSKGDATAQSLADIIATDAAISARLIQVANSPLYRGTMEIKNIQMAVTRLGNNTIRTLITSLIMQQMFTPTTALLEGYFRSTWEQGVNVSAISRALAAFVPHLNADEAMLAGLIHQIGKLPILTLVEKIPEFRDSPSRLDKLLEKAHPHVGKLIMNTWNFPEELKLVPSEYVDFQRDSGPKADYVDLVQVAFLQSIAGTDHPACRVDWNTVPAFVKLGIQPDTEILEIEGVSEEIELAHSMFL</sequence>
<keyword evidence="2" id="KW-0808">Transferase</keyword>